<feature type="non-terminal residue" evidence="2">
    <location>
        <position position="111"/>
    </location>
</feature>
<comment type="caution">
    <text evidence="2">The sequence shown here is derived from an EMBL/GenBank/DDBJ whole genome shotgun (WGS) entry which is preliminary data.</text>
</comment>
<protein>
    <recommendedName>
        <fullName evidence="1">Methyltransferase FkbM domain-containing protein</fullName>
    </recommendedName>
</protein>
<dbReference type="PANTHER" id="PTHR34009:SF2">
    <property type="entry name" value="PROTEIN STAR"/>
    <property type="match status" value="1"/>
</dbReference>
<feature type="domain" description="Methyltransferase FkbM" evidence="1">
    <location>
        <begin position="15"/>
        <end position="102"/>
    </location>
</feature>
<dbReference type="Pfam" id="PF05050">
    <property type="entry name" value="Methyltransf_21"/>
    <property type="match status" value="1"/>
</dbReference>
<dbReference type="GO" id="GO:0006888">
    <property type="term" value="P:endoplasmic reticulum to Golgi vesicle-mediated transport"/>
    <property type="evidence" value="ECO:0007669"/>
    <property type="project" value="TreeGrafter"/>
</dbReference>
<feature type="non-terminal residue" evidence="2">
    <location>
        <position position="1"/>
    </location>
</feature>
<sequence length="111" mass="12190">AEVYQAKWAIKGSSYLKEEEGGDGAEGGGVKMGWHNEGIFETLYANIQCFPLVSYLRALNVTKVDLFSLDVEGAEEGILSTIPWSEVDISVLLLEHHGDSPDKDLDFVDTI</sequence>
<dbReference type="EMBL" id="CAXKWB010019542">
    <property type="protein sequence ID" value="CAL4122091.1"/>
    <property type="molecule type" value="Genomic_DNA"/>
</dbReference>
<dbReference type="Proteomes" id="UP001497623">
    <property type="component" value="Unassembled WGS sequence"/>
</dbReference>
<keyword evidence="3" id="KW-1185">Reference proteome</keyword>
<evidence type="ECO:0000313" key="3">
    <source>
        <dbReference type="Proteomes" id="UP001497623"/>
    </source>
</evidence>
<dbReference type="AlphaFoldDB" id="A0AAV2RCZ0"/>
<dbReference type="GO" id="GO:0005886">
    <property type="term" value="C:plasma membrane"/>
    <property type="evidence" value="ECO:0007669"/>
    <property type="project" value="TreeGrafter"/>
</dbReference>
<dbReference type="InterPro" id="IPR053202">
    <property type="entry name" value="EGF_Rcpt_Signaling_Reg"/>
</dbReference>
<evidence type="ECO:0000313" key="2">
    <source>
        <dbReference type="EMBL" id="CAL4122091.1"/>
    </source>
</evidence>
<proteinExistence type="predicted"/>
<reference evidence="2 3" key="1">
    <citation type="submission" date="2024-05" db="EMBL/GenBank/DDBJ databases">
        <authorList>
            <person name="Wallberg A."/>
        </authorList>
    </citation>
    <scope>NUCLEOTIDE SEQUENCE [LARGE SCALE GENOMIC DNA]</scope>
</reference>
<accession>A0AAV2RCZ0</accession>
<organism evidence="2 3">
    <name type="scientific">Meganyctiphanes norvegica</name>
    <name type="common">Northern krill</name>
    <name type="synonym">Thysanopoda norvegica</name>
    <dbReference type="NCBI Taxonomy" id="48144"/>
    <lineage>
        <taxon>Eukaryota</taxon>
        <taxon>Metazoa</taxon>
        <taxon>Ecdysozoa</taxon>
        <taxon>Arthropoda</taxon>
        <taxon>Crustacea</taxon>
        <taxon>Multicrustacea</taxon>
        <taxon>Malacostraca</taxon>
        <taxon>Eumalacostraca</taxon>
        <taxon>Eucarida</taxon>
        <taxon>Euphausiacea</taxon>
        <taxon>Euphausiidae</taxon>
        <taxon>Meganyctiphanes</taxon>
    </lineage>
</organism>
<dbReference type="GO" id="GO:0005794">
    <property type="term" value="C:Golgi apparatus"/>
    <property type="evidence" value="ECO:0007669"/>
    <property type="project" value="TreeGrafter"/>
</dbReference>
<evidence type="ECO:0000259" key="1">
    <source>
        <dbReference type="Pfam" id="PF05050"/>
    </source>
</evidence>
<gene>
    <name evidence="2" type="ORF">MNOR_LOCUS22816</name>
</gene>
<dbReference type="GO" id="GO:0016197">
    <property type="term" value="P:endosomal transport"/>
    <property type="evidence" value="ECO:0007669"/>
    <property type="project" value="TreeGrafter"/>
</dbReference>
<dbReference type="InterPro" id="IPR006342">
    <property type="entry name" value="FkbM_mtfrase"/>
</dbReference>
<dbReference type="PANTHER" id="PTHR34009">
    <property type="entry name" value="PROTEIN STAR"/>
    <property type="match status" value="1"/>
</dbReference>
<dbReference type="GO" id="GO:0005789">
    <property type="term" value="C:endoplasmic reticulum membrane"/>
    <property type="evidence" value="ECO:0007669"/>
    <property type="project" value="TreeGrafter"/>
</dbReference>
<dbReference type="GO" id="GO:0031902">
    <property type="term" value="C:late endosome membrane"/>
    <property type="evidence" value="ECO:0007669"/>
    <property type="project" value="TreeGrafter"/>
</dbReference>
<name>A0AAV2RCZ0_MEGNR</name>